<gene>
    <name evidence="1" type="ORF">SLS53_005064</name>
</gene>
<sequence>MSTPLRFHVREAESSLGDDKFVLAAFDSVLPYLASIGSHEMWGLTPFTERDGWATETLQQVKDAETYRSTGQGEALRIFIVEAELPAEVVEEGRPGLSVGILKSADKRYELQTRARPEDGKPVLPVCFAFVRKDWIPPYIASQEHLRLEDADREACLYIEVMVADHRVGSAFRKGCGAALIQGIKEYGQRTQRRALFVDGWAGNDKKLIRLVCPLFHANTLGGAKD</sequence>
<evidence type="ECO:0000313" key="2">
    <source>
        <dbReference type="Proteomes" id="UP001320245"/>
    </source>
</evidence>
<organism evidence="1 2">
    <name type="scientific">Cytospora paraplurivora</name>
    <dbReference type="NCBI Taxonomy" id="2898453"/>
    <lineage>
        <taxon>Eukaryota</taxon>
        <taxon>Fungi</taxon>
        <taxon>Dikarya</taxon>
        <taxon>Ascomycota</taxon>
        <taxon>Pezizomycotina</taxon>
        <taxon>Sordariomycetes</taxon>
        <taxon>Sordariomycetidae</taxon>
        <taxon>Diaporthales</taxon>
        <taxon>Cytosporaceae</taxon>
        <taxon>Cytospora</taxon>
    </lineage>
</organism>
<dbReference type="EMBL" id="JAJSPL020000018">
    <property type="protein sequence ID" value="KAK7741001.1"/>
    <property type="molecule type" value="Genomic_DNA"/>
</dbReference>
<reference evidence="1 2" key="1">
    <citation type="journal article" date="2023" name="PLoS ONE">
        <title>Cytospora paraplurivora sp. nov. isolated from orchards with fruit tree decline syndrome in Ontario, Canada.</title>
        <authorList>
            <person name="Ilyukhin E."/>
            <person name="Nguyen H.D.T."/>
            <person name="Castle A.J."/>
            <person name="Ellouze W."/>
        </authorList>
    </citation>
    <scope>NUCLEOTIDE SEQUENCE [LARGE SCALE GENOMIC DNA]</scope>
    <source>
        <strain evidence="1 2">FDS-564</strain>
    </source>
</reference>
<comment type="caution">
    <text evidence="1">The sequence shown here is derived from an EMBL/GenBank/DDBJ whole genome shotgun (WGS) entry which is preliminary data.</text>
</comment>
<name>A0AAN9U6M9_9PEZI</name>
<keyword evidence="2" id="KW-1185">Reference proteome</keyword>
<accession>A0AAN9U6M9</accession>
<dbReference type="Proteomes" id="UP001320245">
    <property type="component" value="Unassembled WGS sequence"/>
</dbReference>
<evidence type="ECO:0000313" key="1">
    <source>
        <dbReference type="EMBL" id="KAK7741001.1"/>
    </source>
</evidence>
<proteinExistence type="predicted"/>
<protein>
    <submittedName>
        <fullName evidence="1">Uncharacterized protein</fullName>
    </submittedName>
</protein>
<dbReference type="AlphaFoldDB" id="A0AAN9U6M9"/>